<evidence type="ECO:0000313" key="4">
    <source>
        <dbReference type="Proteomes" id="UP001595901"/>
    </source>
</evidence>
<dbReference type="EMBL" id="JBHSAC010000059">
    <property type="protein sequence ID" value="MFC3932532.1"/>
    <property type="molecule type" value="Genomic_DNA"/>
</dbReference>
<dbReference type="InterPro" id="IPR032465">
    <property type="entry name" value="ACMSD"/>
</dbReference>
<dbReference type="PANTHER" id="PTHR21240:SF28">
    <property type="entry name" value="ISO-OROTATE DECARBOXYLASE (EUROFUNG)"/>
    <property type="match status" value="1"/>
</dbReference>
<organism evidence="3 4">
    <name type="scientific">Streptococcus dentapri</name>
    <dbReference type="NCBI Taxonomy" id="573564"/>
    <lineage>
        <taxon>Bacteria</taxon>
        <taxon>Bacillati</taxon>
        <taxon>Bacillota</taxon>
        <taxon>Bacilli</taxon>
        <taxon>Lactobacillales</taxon>
        <taxon>Streptococcaceae</taxon>
        <taxon>Streptococcus</taxon>
    </lineage>
</organism>
<dbReference type="Proteomes" id="UP001595901">
    <property type="component" value="Unassembled WGS sequence"/>
</dbReference>
<name>A0ABV8D2I5_9STRE</name>
<evidence type="ECO:0000313" key="3">
    <source>
        <dbReference type="EMBL" id="MFC3932532.1"/>
    </source>
</evidence>
<keyword evidence="1" id="KW-0456">Lyase</keyword>
<reference evidence="4" key="1">
    <citation type="journal article" date="2019" name="Int. J. Syst. Evol. Microbiol.">
        <title>The Global Catalogue of Microorganisms (GCM) 10K type strain sequencing project: providing services to taxonomists for standard genome sequencing and annotation.</title>
        <authorList>
            <consortium name="The Broad Institute Genomics Platform"/>
            <consortium name="The Broad Institute Genome Sequencing Center for Infectious Disease"/>
            <person name="Wu L."/>
            <person name="Ma J."/>
        </authorList>
    </citation>
    <scope>NUCLEOTIDE SEQUENCE [LARGE SCALE GENOMIC DNA]</scope>
    <source>
        <strain evidence="4">CCUG 58728</strain>
    </source>
</reference>
<dbReference type="InterPro" id="IPR032466">
    <property type="entry name" value="Metal_Hydrolase"/>
</dbReference>
<feature type="domain" description="Amidohydrolase-related" evidence="2">
    <location>
        <begin position="37"/>
        <end position="302"/>
    </location>
</feature>
<dbReference type="InterPro" id="IPR006680">
    <property type="entry name" value="Amidohydro-rel"/>
</dbReference>
<keyword evidence="4" id="KW-1185">Reference proteome</keyword>
<evidence type="ECO:0000259" key="2">
    <source>
        <dbReference type="Pfam" id="PF04909"/>
    </source>
</evidence>
<dbReference type="RefSeq" id="WP_380432012.1">
    <property type="nucleotide sequence ID" value="NZ_JBHSAC010000059.1"/>
</dbReference>
<proteinExistence type="predicted"/>
<dbReference type="Gene3D" id="3.20.20.140">
    <property type="entry name" value="Metal-dependent hydrolases"/>
    <property type="match status" value="1"/>
</dbReference>
<protein>
    <submittedName>
        <fullName evidence="3">Amidohydrolase family protein</fullName>
    </submittedName>
</protein>
<comment type="caution">
    <text evidence="3">The sequence shown here is derived from an EMBL/GenBank/DDBJ whole genome shotgun (WGS) entry which is preliminary data.</text>
</comment>
<dbReference type="PANTHER" id="PTHR21240">
    <property type="entry name" value="2-AMINO-3-CARBOXYLMUCONATE-6-SEMIALDEHYDE DECARBOXYLASE"/>
    <property type="match status" value="1"/>
</dbReference>
<evidence type="ECO:0000256" key="1">
    <source>
        <dbReference type="ARBA" id="ARBA00023239"/>
    </source>
</evidence>
<dbReference type="Pfam" id="PF04909">
    <property type="entry name" value="Amidohydro_2"/>
    <property type="match status" value="1"/>
</dbReference>
<accession>A0ABV8D2I5</accession>
<gene>
    <name evidence="3" type="ORF">ACFOSE_07130</name>
</gene>
<sequence length="304" mass="34466">MNKIDVFSHVLLPNFYEKMLMLDEDLPNKMPFIQNPVLIDMNERRATMPADTHQIISYVNTNPEDYLAGKMAALLVHKANEELLTTVQENRDLFAGAVAMLALNNIPESLRIIEEFVLPNEEILGIQLFTRHFGKSVADPDFRPLFEKLAEYDIPIWLHPVFDERKPDNNIIFSWEYELTQAMLELVQVGYFQNFPDLKIIIHHAGAMAPYFAGRIDRILPPEQATDFRKFYVDTALLGNSKALELCLDFFGLDHVLFGTDAPLGILPVGATDVITEAIQALPLSQEEKNQIFCGNAKTLFGGL</sequence>
<dbReference type="SUPFAM" id="SSF51556">
    <property type="entry name" value="Metallo-dependent hydrolases"/>
    <property type="match status" value="1"/>
</dbReference>